<sequence length="558" mass="59064">MDWIELLVYIVLLTVTAPLIGAMVAAVYDPMILRRPIAVAERWISLITRIDLKESMGWRRYALTALLFNLVGLVVLLAMQLWQSGLPLNPADKTGVPLDLAFNTAVSFVTNTNWQAYSGEDTMSYFVQTVGLGVQNFVSAATGIAVLIALIRGLRQGESEGIGNFWSDLFRSVMLLLPVSFALAIFLVSQGVVMNFDAPVTSVFDGFTQILPQGPGASQIAIKQLGTNGGGFFGVNSAHPYENPTELANLAESLSILIFPAALVFTFGRMIGDVRQGRALFAAMMILFLAGLGVSLLSEFQANPALGVQAGEMMEGKETRFGITQSVLWSVATTAASNGSVNAMHDSLSPLSGGVALLNMLLGEIVFGGVGSGLYGMILFVVLTVFMTGLMVGRSPEYLGKRIEAFEVKMAMIGVLVPAGVVLVLTGIACIYEPALQSLTNTGPHGFSEILYAFASGANNNGSAFGGLAANTPFYNYTIGGAMLVGRYAPMVTTLAIAGSLARKRTAPPSSGVFPTHSPLFVLLLIGVILIVGALTFFPALTLGPILEHLLMQSGVTL</sequence>
<dbReference type="PANTHER" id="PTHR30607">
    <property type="entry name" value="POTASSIUM-TRANSPORTING ATPASE A CHAIN"/>
    <property type="match status" value="1"/>
</dbReference>
<feature type="transmembrane region" description="Helical" evidence="9">
    <location>
        <begin position="365"/>
        <end position="392"/>
    </location>
</feature>
<evidence type="ECO:0000256" key="3">
    <source>
        <dbReference type="ARBA" id="ARBA00022538"/>
    </source>
</evidence>
<keyword evidence="5 9" id="KW-0630">Potassium</keyword>
<evidence type="ECO:0000256" key="7">
    <source>
        <dbReference type="ARBA" id="ARBA00023065"/>
    </source>
</evidence>
<keyword evidence="1 9" id="KW-0813">Transport</keyword>
<feature type="transmembrane region" description="Helical" evidence="9">
    <location>
        <begin position="413"/>
        <end position="435"/>
    </location>
</feature>
<dbReference type="GO" id="GO:0030955">
    <property type="term" value="F:potassium ion binding"/>
    <property type="evidence" value="ECO:0007669"/>
    <property type="project" value="UniProtKB-UniRule"/>
</dbReference>
<comment type="caution">
    <text evidence="10">The sequence shown here is derived from an EMBL/GenBank/DDBJ whole genome shotgun (WGS) entry which is preliminary data.</text>
</comment>
<feature type="transmembrane region" description="Helical" evidence="9">
    <location>
        <begin position="520"/>
        <end position="541"/>
    </location>
</feature>
<protein>
    <recommendedName>
        <fullName evidence="9">Potassium-transporting ATPase potassium-binding subunit</fullName>
    </recommendedName>
    <alternativeName>
        <fullName evidence="9">ATP phosphohydrolase [potassium-transporting] A chain</fullName>
    </alternativeName>
    <alternativeName>
        <fullName evidence="9">Potassium-binding and translocating subunit A</fullName>
    </alternativeName>
    <alternativeName>
        <fullName evidence="9">Potassium-translocating ATPase A chain</fullName>
    </alternativeName>
</protein>
<evidence type="ECO:0000313" key="11">
    <source>
        <dbReference type="Proteomes" id="UP000460298"/>
    </source>
</evidence>
<evidence type="ECO:0000256" key="2">
    <source>
        <dbReference type="ARBA" id="ARBA00022475"/>
    </source>
</evidence>
<name>A0A833H1A9_9LEPT</name>
<dbReference type="GO" id="GO:0005886">
    <property type="term" value="C:plasma membrane"/>
    <property type="evidence" value="ECO:0007669"/>
    <property type="project" value="UniProtKB-SubCell"/>
</dbReference>
<dbReference type="AlphaFoldDB" id="A0A833H1A9"/>
<keyword evidence="7 9" id="KW-0406">Ion transport</keyword>
<dbReference type="Pfam" id="PF03814">
    <property type="entry name" value="KdpA"/>
    <property type="match status" value="1"/>
</dbReference>
<keyword evidence="3 9" id="KW-0633">Potassium transport</keyword>
<comment type="subcellular location">
    <subcellularLocation>
        <location evidence="9">Cell membrane</location>
        <topology evidence="9">Multi-pass membrane protein</topology>
    </subcellularLocation>
</comment>
<comment type="similarity">
    <text evidence="9">Belongs to the KdpA family.</text>
</comment>
<gene>
    <name evidence="9 10" type="primary">kdpA</name>
    <name evidence="10" type="ORF">F9K24_13610</name>
</gene>
<evidence type="ECO:0000256" key="5">
    <source>
        <dbReference type="ARBA" id="ARBA00022958"/>
    </source>
</evidence>
<dbReference type="GO" id="GO:0008556">
    <property type="term" value="F:P-type potassium transmembrane transporter activity"/>
    <property type="evidence" value="ECO:0007669"/>
    <property type="project" value="InterPro"/>
</dbReference>
<dbReference type="HAMAP" id="MF_00275">
    <property type="entry name" value="KdpA"/>
    <property type="match status" value="1"/>
</dbReference>
<dbReference type="Proteomes" id="UP000460298">
    <property type="component" value="Unassembled WGS sequence"/>
</dbReference>
<evidence type="ECO:0000313" key="10">
    <source>
        <dbReference type="EMBL" id="KAB2931629.1"/>
    </source>
</evidence>
<keyword evidence="2 9" id="KW-1003">Cell membrane</keyword>
<keyword evidence="4 9" id="KW-0812">Transmembrane</keyword>
<evidence type="ECO:0000256" key="8">
    <source>
        <dbReference type="ARBA" id="ARBA00023136"/>
    </source>
</evidence>
<comment type="function">
    <text evidence="9">Part of the high-affinity ATP-driven potassium transport (or Kdp) system, which catalyzes the hydrolysis of ATP coupled with the electrogenic transport of potassium into the cytoplasm. This subunit binds the extracellular potassium ions and delivers the ions to the membrane domain of KdpB through an intramembrane tunnel.</text>
</comment>
<feature type="transmembrane region" description="Helical" evidence="9">
    <location>
        <begin position="6"/>
        <end position="28"/>
    </location>
</feature>
<dbReference type="PANTHER" id="PTHR30607:SF2">
    <property type="entry name" value="POTASSIUM-TRANSPORTING ATPASE POTASSIUM-BINDING SUBUNIT"/>
    <property type="match status" value="1"/>
</dbReference>
<dbReference type="EMBL" id="WBUI01000013">
    <property type="protein sequence ID" value="KAB2931629.1"/>
    <property type="molecule type" value="Genomic_DNA"/>
</dbReference>
<keyword evidence="6 9" id="KW-1133">Transmembrane helix</keyword>
<comment type="subunit">
    <text evidence="9">The system is composed of three essential subunits: KdpA, KdpB and KdpC.</text>
</comment>
<proteinExistence type="inferred from homology"/>
<evidence type="ECO:0000256" key="6">
    <source>
        <dbReference type="ARBA" id="ARBA00022989"/>
    </source>
</evidence>
<dbReference type="PIRSF" id="PIRSF001294">
    <property type="entry name" value="K_ATPaseA"/>
    <property type="match status" value="1"/>
</dbReference>
<feature type="transmembrane region" description="Helical" evidence="9">
    <location>
        <begin position="61"/>
        <end position="82"/>
    </location>
</feature>
<evidence type="ECO:0000256" key="4">
    <source>
        <dbReference type="ARBA" id="ARBA00022692"/>
    </source>
</evidence>
<keyword evidence="8 9" id="KW-0472">Membrane</keyword>
<organism evidence="10 11">
    <name type="scientific">Leptonema illini</name>
    <dbReference type="NCBI Taxonomy" id="183"/>
    <lineage>
        <taxon>Bacteria</taxon>
        <taxon>Pseudomonadati</taxon>
        <taxon>Spirochaetota</taxon>
        <taxon>Spirochaetia</taxon>
        <taxon>Leptospirales</taxon>
        <taxon>Leptospiraceae</taxon>
        <taxon>Leptonema</taxon>
    </lineage>
</organism>
<dbReference type="NCBIfam" id="TIGR00680">
    <property type="entry name" value="kdpA"/>
    <property type="match status" value="1"/>
</dbReference>
<feature type="transmembrane region" description="Helical" evidence="9">
    <location>
        <begin position="474"/>
        <end position="499"/>
    </location>
</feature>
<evidence type="ECO:0000256" key="1">
    <source>
        <dbReference type="ARBA" id="ARBA00022448"/>
    </source>
</evidence>
<accession>A0A833H1A9</accession>
<reference evidence="10 11" key="1">
    <citation type="submission" date="2019-10" db="EMBL/GenBank/DDBJ databases">
        <title>Extracellular Electron Transfer in a Candidatus Methanoperedens spp. Enrichment Culture.</title>
        <authorList>
            <person name="Berger S."/>
            <person name="Rangel Shaw D."/>
            <person name="Berben T."/>
            <person name="In 'T Zandt M."/>
            <person name="Frank J."/>
            <person name="Reimann J."/>
            <person name="Jetten M.S.M."/>
            <person name="Welte C.U."/>
        </authorList>
    </citation>
    <scope>NUCLEOTIDE SEQUENCE [LARGE SCALE GENOMIC DNA]</scope>
    <source>
        <strain evidence="10">SB12</strain>
    </source>
</reference>
<feature type="transmembrane region" description="Helical" evidence="9">
    <location>
        <begin position="279"/>
        <end position="298"/>
    </location>
</feature>
<feature type="transmembrane region" description="Helical" evidence="9">
    <location>
        <begin position="125"/>
        <end position="151"/>
    </location>
</feature>
<feature type="transmembrane region" description="Helical" evidence="9">
    <location>
        <begin position="247"/>
        <end position="267"/>
    </location>
</feature>
<evidence type="ECO:0000256" key="9">
    <source>
        <dbReference type="HAMAP-Rule" id="MF_00275"/>
    </source>
</evidence>
<dbReference type="InterPro" id="IPR004623">
    <property type="entry name" value="KdpA"/>
</dbReference>
<feature type="transmembrane region" description="Helical" evidence="9">
    <location>
        <begin position="172"/>
        <end position="193"/>
    </location>
</feature>